<proteinExistence type="inferred from homology"/>
<dbReference type="PANTHER" id="PTHR46124:SF3">
    <property type="entry name" value="HYDROLASE"/>
    <property type="match status" value="1"/>
</dbReference>
<dbReference type="CDD" id="cd01310">
    <property type="entry name" value="TatD_DNAse"/>
    <property type="match status" value="1"/>
</dbReference>
<keyword evidence="6" id="KW-1185">Reference proteome</keyword>
<dbReference type="InterPro" id="IPR032466">
    <property type="entry name" value="Metal_Hydrolase"/>
</dbReference>
<feature type="binding site" evidence="4">
    <location>
        <position position="128"/>
    </location>
    <ligand>
        <name>a divalent metal cation</name>
        <dbReference type="ChEBI" id="CHEBI:60240"/>
        <label>2</label>
    </ligand>
</feature>
<keyword evidence="5" id="KW-0540">Nuclease</keyword>
<dbReference type="InterPro" id="IPR018228">
    <property type="entry name" value="DNase_TatD-rel_CS"/>
</dbReference>
<dbReference type="SUPFAM" id="SSF51556">
    <property type="entry name" value="Metallo-dependent hydrolases"/>
    <property type="match status" value="1"/>
</dbReference>
<dbReference type="GO" id="GO:0005829">
    <property type="term" value="C:cytosol"/>
    <property type="evidence" value="ECO:0007669"/>
    <property type="project" value="TreeGrafter"/>
</dbReference>
<reference evidence="5 6" key="1">
    <citation type="submission" date="2019-12" db="EMBL/GenBank/DDBJ databases">
        <title>Genome sequencing and assembly of endphytes of Porphyra tenera.</title>
        <authorList>
            <person name="Park J.M."/>
            <person name="Shin R."/>
            <person name="Jo S.H."/>
        </authorList>
    </citation>
    <scope>NUCLEOTIDE SEQUENCE [LARGE SCALE GENOMIC DNA]</scope>
    <source>
        <strain evidence="5 6">GPM4</strain>
    </source>
</reference>
<evidence type="ECO:0000256" key="1">
    <source>
        <dbReference type="ARBA" id="ARBA00009275"/>
    </source>
</evidence>
<dbReference type="Gene3D" id="3.20.20.140">
    <property type="entry name" value="Metal-dependent hydrolases"/>
    <property type="match status" value="1"/>
</dbReference>
<dbReference type="GO" id="GO:0004527">
    <property type="term" value="F:exonuclease activity"/>
    <property type="evidence" value="ECO:0007669"/>
    <property type="project" value="UniProtKB-KW"/>
</dbReference>
<dbReference type="EC" id="3.1.11.-" evidence="5"/>
<gene>
    <name evidence="5" type="ORF">FX988_02829</name>
</gene>
<accession>A0A857JNH5</accession>
<keyword evidence="5" id="KW-0269">Exonuclease</keyword>
<dbReference type="RefSeq" id="WP_160180736.1">
    <property type="nucleotide sequence ID" value="NZ_CP047656.1"/>
</dbReference>
<organism evidence="5 6">
    <name type="scientific">Paraglaciecola mesophila</name>
    <dbReference type="NCBI Taxonomy" id="197222"/>
    <lineage>
        <taxon>Bacteria</taxon>
        <taxon>Pseudomonadati</taxon>
        <taxon>Pseudomonadota</taxon>
        <taxon>Gammaproteobacteria</taxon>
        <taxon>Alteromonadales</taxon>
        <taxon>Alteromonadaceae</taxon>
        <taxon>Paraglaciecola</taxon>
    </lineage>
</organism>
<dbReference type="PANTHER" id="PTHR46124">
    <property type="entry name" value="D-AMINOACYL-TRNA DEACYLASE"/>
    <property type="match status" value="1"/>
</dbReference>
<dbReference type="AlphaFoldDB" id="A0A857JNH5"/>
<keyword evidence="3 5" id="KW-0378">Hydrolase</keyword>
<dbReference type="PROSITE" id="PS01090">
    <property type="entry name" value="TATD_2"/>
    <property type="match status" value="1"/>
</dbReference>
<evidence type="ECO:0000313" key="6">
    <source>
        <dbReference type="Proteomes" id="UP000464524"/>
    </source>
</evidence>
<evidence type="ECO:0000256" key="4">
    <source>
        <dbReference type="PIRSR" id="PIRSR005902-1"/>
    </source>
</evidence>
<protein>
    <submittedName>
        <fullName evidence="5">3'-5' ssDNA/RNA exonuclease TatD</fullName>
        <ecNumber evidence="5">3.1.11.-</ecNumber>
    </submittedName>
</protein>
<sequence>MQWFDVGVNVPSDEGEFLPMLTRAVEAGVTQMMLTGTDVTISHQAAKLAHAYPEHVFSTAGIHPHYAQHVASDYREQITALSKQPQVIAIGECGLDFNRDFSPRDKQLAVFEAQLVIACETGLPVFLHERDAFDAQYKLLQKYHHQLNGALVHCFTGNTQQMQAYLDLGCYVGITGWVTDEKRGQDLREAVKRLPLDRLILETDAPYLKPKKLGSDKVPGVKQNEPCYLPVIAKTLSELMNTSIESLSSYSKRNSQRLLALS</sequence>
<feature type="binding site" evidence="4">
    <location>
        <position position="204"/>
    </location>
    <ligand>
        <name>a divalent metal cation</name>
        <dbReference type="ChEBI" id="CHEBI:60240"/>
        <label>1</label>
    </ligand>
</feature>
<name>A0A857JNH5_9ALTE</name>
<dbReference type="OrthoDB" id="9810005at2"/>
<comment type="similarity">
    <text evidence="1">Belongs to the metallo-dependent hydrolases superfamily. TatD-type hydrolase family.</text>
</comment>
<dbReference type="Pfam" id="PF01026">
    <property type="entry name" value="TatD_DNase"/>
    <property type="match status" value="1"/>
</dbReference>
<feature type="binding site" evidence="4">
    <location>
        <position position="153"/>
    </location>
    <ligand>
        <name>a divalent metal cation</name>
        <dbReference type="ChEBI" id="CHEBI:60240"/>
        <label>2</label>
    </ligand>
</feature>
<dbReference type="Proteomes" id="UP000464524">
    <property type="component" value="Chromosome"/>
</dbReference>
<dbReference type="EMBL" id="CP047656">
    <property type="protein sequence ID" value="QHJ12571.1"/>
    <property type="molecule type" value="Genomic_DNA"/>
</dbReference>
<dbReference type="PROSITE" id="PS01091">
    <property type="entry name" value="TATD_3"/>
    <property type="match status" value="1"/>
</dbReference>
<dbReference type="InterPro" id="IPR001130">
    <property type="entry name" value="TatD-like"/>
</dbReference>
<evidence type="ECO:0000313" key="5">
    <source>
        <dbReference type="EMBL" id="QHJ12571.1"/>
    </source>
</evidence>
<dbReference type="FunFam" id="3.20.20.140:FF:000005">
    <property type="entry name" value="TatD family hydrolase"/>
    <property type="match status" value="1"/>
</dbReference>
<dbReference type="PIRSF" id="PIRSF005902">
    <property type="entry name" value="DNase_TatD"/>
    <property type="match status" value="1"/>
</dbReference>
<dbReference type="KEGG" id="pmes:FX988_02829"/>
<evidence type="ECO:0000256" key="2">
    <source>
        <dbReference type="ARBA" id="ARBA00022723"/>
    </source>
</evidence>
<dbReference type="GO" id="GO:0046872">
    <property type="term" value="F:metal ion binding"/>
    <property type="evidence" value="ECO:0007669"/>
    <property type="project" value="UniProtKB-KW"/>
</dbReference>
<feature type="binding site" evidence="4">
    <location>
        <position position="92"/>
    </location>
    <ligand>
        <name>a divalent metal cation</name>
        <dbReference type="ChEBI" id="CHEBI:60240"/>
        <label>1</label>
    </ligand>
</feature>
<keyword evidence="2 4" id="KW-0479">Metal-binding</keyword>
<evidence type="ECO:0000256" key="3">
    <source>
        <dbReference type="ARBA" id="ARBA00022801"/>
    </source>
</evidence>